<dbReference type="FunCoup" id="B2A0H7">
    <property type="interactions" value="3"/>
</dbReference>
<organism evidence="2 3">
    <name type="scientific">Natranaerobius thermophilus (strain ATCC BAA-1301 / DSM 18059 / JW/NM-WN-LF)</name>
    <dbReference type="NCBI Taxonomy" id="457570"/>
    <lineage>
        <taxon>Bacteria</taxon>
        <taxon>Bacillati</taxon>
        <taxon>Bacillota</taxon>
        <taxon>Clostridia</taxon>
        <taxon>Natranaerobiales</taxon>
        <taxon>Natranaerobiaceae</taxon>
        <taxon>Natranaerobius</taxon>
    </lineage>
</organism>
<sequence length="161" mass="16870">MDSFIAIIIAIVFFITGIIGSILPVLPGVILIYLGMLSYGILTGFSNLSTTFFLIQGAATGLVLLIDYLAAALGAKKFGASNQALLGTIIGLFLGTVTLGLPGLILGPFLGAFLAELIKGTEIDSAFKTSLGTFVGFAGGIAVKLFIEVIMILWFFITIWS</sequence>
<dbReference type="InterPro" id="IPR007403">
    <property type="entry name" value="DUF456"/>
</dbReference>
<proteinExistence type="predicted"/>
<dbReference type="Pfam" id="PF04306">
    <property type="entry name" value="DUF456"/>
    <property type="match status" value="1"/>
</dbReference>
<name>B2A0H7_NATTJ</name>
<dbReference type="HOGENOM" id="CLU_109297_0_1_9"/>
<accession>B2A0H7</accession>
<protein>
    <recommendedName>
        <fullName evidence="4">DUF456 domain-containing protein</fullName>
    </recommendedName>
</protein>
<dbReference type="EMBL" id="CP001034">
    <property type="protein sequence ID" value="ACB84538.1"/>
    <property type="molecule type" value="Genomic_DNA"/>
</dbReference>
<keyword evidence="1" id="KW-0472">Membrane</keyword>
<evidence type="ECO:0000313" key="2">
    <source>
        <dbReference type="EMBL" id="ACB84538.1"/>
    </source>
</evidence>
<dbReference type="PANTHER" id="PTHR39165:SF1">
    <property type="entry name" value="DUF456 DOMAIN-CONTAINING PROTEIN"/>
    <property type="match status" value="1"/>
</dbReference>
<dbReference type="PANTHER" id="PTHR39165">
    <property type="entry name" value="IG HYPOTHETICAL 17883"/>
    <property type="match status" value="1"/>
</dbReference>
<reference evidence="2 3" key="2">
    <citation type="journal article" date="2011" name="J. Bacteriol.">
        <title>Complete genome sequence of the anaerobic, halophilic alkalithermophile Natranaerobius thermophilus JW/NM-WN-LF.</title>
        <authorList>
            <person name="Zhao B."/>
            <person name="Mesbah N.M."/>
            <person name="Dalin E."/>
            <person name="Goodwin L."/>
            <person name="Nolan M."/>
            <person name="Pitluck S."/>
            <person name="Chertkov O."/>
            <person name="Brettin T.S."/>
            <person name="Han J."/>
            <person name="Larimer F.W."/>
            <person name="Land M.L."/>
            <person name="Hauser L."/>
            <person name="Kyrpides N."/>
            <person name="Wiegel J."/>
        </authorList>
    </citation>
    <scope>NUCLEOTIDE SEQUENCE [LARGE SCALE GENOMIC DNA]</scope>
    <source>
        <strain evidence="3">ATCC BAA-1301 / DSM 18059 / JW/NM-WN-LF</strain>
    </source>
</reference>
<evidence type="ECO:0008006" key="4">
    <source>
        <dbReference type="Google" id="ProtNLM"/>
    </source>
</evidence>
<feature type="transmembrane region" description="Helical" evidence="1">
    <location>
        <begin position="53"/>
        <end position="73"/>
    </location>
</feature>
<dbReference type="RefSeq" id="WP_012447416.1">
    <property type="nucleotide sequence ID" value="NC_010718.1"/>
</dbReference>
<feature type="transmembrane region" description="Helical" evidence="1">
    <location>
        <begin position="7"/>
        <end position="33"/>
    </location>
</feature>
<evidence type="ECO:0000256" key="1">
    <source>
        <dbReference type="SAM" id="Phobius"/>
    </source>
</evidence>
<reference evidence="2 3" key="1">
    <citation type="submission" date="2008-04" db="EMBL/GenBank/DDBJ databases">
        <title>Complete sequence of chromosome of Natranaerobius thermophilus JW/NM-WN-LF.</title>
        <authorList>
            <consortium name="US DOE Joint Genome Institute"/>
            <person name="Copeland A."/>
            <person name="Lucas S."/>
            <person name="Lapidus A."/>
            <person name="Glavina del Rio T."/>
            <person name="Dalin E."/>
            <person name="Tice H."/>
            <person name="Bruce D."/>
            <person name="Goodwin L."/>
            <person name="Pitluck S."/>
            <person name="Chertkov O."/>
            <person name="Brettin T."/>
            <person name="Detter J.C."/>
            <person name="Han C."/>
            <person name="Kuske C.R."/>
            <person name="Schmutz J."/>
            <person name="Larimer F."/>
            <person name="Land M."/>
            <person name="Hauser L."/>
            <person name="Kyrpides N."/>
            <person name="Lykidis A."/>
            <person name="Mesbah N.M."/>
            <person name="Wiegel J."/>
        </authorList>
    </citation>
    <scope>NUCLEOTIDE SEQUENCE [LARGE SCALE GENOMIC DNA]</scope>
    <source>
        <strain evidence="3">ATCC BAA-1301 / DSM 18059 / JW/NM-WN-LF</strain>
    </source>
</reference>
<feature type="transmembrane region" description="Helical" evidence="1">
    <location>
        <begin position="85"/>
        <end position="114"/>
    </location>
</feature>
<feature type="transmembrane region" description="Helical" evidence="1">
    <location>
        <begin position="134"/>
        <end position="157"/>
    </location>
</feature>
<keyword evidence="1" id="KW-0812">Transmembrane</keyword>
<dbReference type="Proteomes" id="UP000001683">
    <property type="component" value="Chromosome"/>
</dbReference>
<dbReference type="InParanoid" id="B2A0H7"/>
<dbReference type="AlphaFoldDB" id="B2A0H7"/>
<dbReference type="STRING" id="457570.Nther_0954"/>
<dbReference type="eggNOG" id="COG2839">
    <property type="taxonomic scope" value="Bacteria"/>
</dbReference>
<gene>
    <name evidence="2" type="ordered locus">Nther_0954</name>
</gene>
<dbReference type="KEGG" id="nth:Nther_0954"/>
<keyword evidence="3" id="KW-1185">Reference proteome</keyword>
<keyword evidence="1" id="KW-1133">Transmembrane helix</keyword>
<evidence type="ECO:0000313" key="3">
    <source>
        <dbReference type="Proteomes" id="UP000001683"/>
    </source>
</evidence>